<evidence type="ECO:0000313" key="9">
    <source>
        <dbReference type="EnsemblPlants" id="Zm00001eb028080_P001"/>
    </source>
</evidence>
<evidence type="ECO:0000256" key="5">
    <source>
        <dbReference type="ARBA" id="ARBA00022989"/>
    </source>
</evidence>
<dbReference type="GO" id="GO:0016757">
    <property type="term" value="F:glycosyltransferase activity"/>
    <property type="evidence" value="ECO:0007669"/>
    <property type="project" value="UniProtKB-KW"/>
</dbReference>
<keyword evidence="5" id="KW-1133">Transmembrane helix</keyword>
<keyword evidence="6" id="KW-0333">Golgi apparatus</keyword>
<dbReference type="GO" id="GO:0000139">
    <property type="term" value="C:Golgi membrane"/>
    <property type="evidence" value="ECO:0007669"/>
    <property type="project" value="UniProtKB-SubCell"/>
</dbReference>
<evidence type="ECO:0000256" key="7">
    <source>
        <dbReference type="ARBA" id="ARBA00023136"/>
    </source>
</evidence>
<dbReference type="InterPro" id="IPR029044">
    <property type="entry name" value="Nucleotide-diphossugar_trans"/>
</dbReference>
<dbReference type="AlphaFoldDB" id="A0A804LQ87"/>
<proteinExistence type="predicted"/>
<organism evidence="9 10">
    <name type="scientific">Zea mays</name>
    <name type="common">Maize</name>
    <dbReference type="NCBI Taxonomy" id="4577"/>
    <lineage>
        <taxon>Eukaryota</taxon>
        <taxon>Viridiplantae</taxon>
        <taxon>Streptophyta</taxon>
        <taxon>Embryophyta</taxon>
        <taxon>Tracheophyta</taxon>
        <taxon>Spermatophyta</taxon>
        <taxon>Magnoliopsida</taxon>
        <taxon>Liliopsida</taxon>
        <taxon>Poales</taxon>
        <taxon>Poaceae</taxon>
        <taxon>PACMAD clade</taxon>
        <taxon>Panicoideae</taxon>
        <taxon>Andropogonodae</taxon>
        <taxon>Andropogoneae</taxon>
        <taxon>Tripsacinae</taxon>
        <taxon>Zea</taxon>
    </lineage>
</organism>
<feature type="compositionally biased region" description="Pro residues" evidence="8">
    <location>
        <begin position="121"/>
        <end position="131"/>
    </location>
</feature>
<evidence type="ECO:0000256" key="6">
    <source>
        <dbReference type="ARBA" id="ARBA00023034"/>
    </source>
</evidence>
<dbReference type="SUPFAM" id="SSF53756">
    <property type="entry name" value="UDP-Glycosyltransferase/glycogen phosphorylase"/>
    <property type="match status" value="1"/>
</dbReference>
<keyword evidence="3" id="KW-0808">Transferase</keyword>
<dbReference type="Gramene" id="Zm00001eb028080_T001">
    <property type="protein sequence ID" value="Zm00001eb028080_P001"/>
    <property type="gene ID" value="Zm00001eb028080"/>
</dbReference>
<reference evidence="9" key="2">
    <citation type="submission" date="2019-07" db="EMBL/GenBank/DDBJ databases">
        <authorList>
            <person name="Seetharam A."/>
            <person name="Woodhouse M."/>
            <person name="Cannon E."/>
        </authorList>
    </citation>
    <scope>NUCLEOTIDE SEQUENCE [LARGE SCALE GENOMIC DNA]</scope>
    <source>
        <strain evidence="9">cv. B73</strain>
    </source>
</reference>
<keyword evidence="4" id="KW-0812">Transmembrane</keyword>
<evidence type="ECO:0000256" key="8">
    <source>
        <dbReference type="SAM" id="MobiDB-lite"/>
    </source>
</evidence>
<dbReference type="InParanoid" id="A0A804LQ87"/>
<reference evidence="10" key="1">
    <citation type="submission" date="2015-12" db="EMBL/GenBank/DDBJ databases">
        <title>Update maize B73 reference genome by single molecule sequencing technologies.</title>
        <authorList>
            <consortium name="Maize Genome Sequencing Project"/>
            <person name="Ware D."/>
        </authorList>
    </citation>
    <scope>NUCLEOTIDE SEQUENCE [LARGE SCALE GENOMIC DNA]</scope>
    <source>
        <strain evidence="10">cv. B73</strain>
    </source>
</reference>
<evidence type="ECO:0000256" key="2">
    <source>
        <dbReference type="ARBA" id="ARBA00022676"/>
    </source>
</evidence>
<keyword evidence="7" id="KW-0472">Membrane</keyword>
<dbReference type="Proteomes" id="UP000007305">
    <property type="component" value="Chromosome 1"/>
</dbReference>
<reference evidence="9" key="3">
    <citation type="submission" date="2021-05" db="UniProtKB">
        <authorList>
            <consortium name="EnsemblPlants"/>
        </authorList>
    </citation>
    <scope>IDENTIFICATION</scope>
    <source>
        <strain evidence="9">cv. B73</strain>
    </source>
</reference>
<dbReference type="PANTHER" id="PTHR32044">
    <property type="entry name" value="GLUCOMANNAN 4-BETA-MANNOSYLTRANSFERASE 9"/>
    <property type="match status" value="1"/>
</dbReference>
<accession>A0A804LQ87</accession>
<dbReference type="Gene3D" id="3.40.50.2000">
    <property type="entry name" value="Glycogen Phosphorylase B"/>
    <property type="match status" value="2"/>
</dbReference>
<keyword evidence="10" id="KW-1185">Reference proteome</keyword>
<sequence length="316" mass="35089">MESVWGLGVRVRKDEKGLVTRDEVERCIKDVMDGDSKDKYRKSATMWMQKAKAAMQNGGSSDKNITEFFKLIFKDFASNARCFASRNLGRDSASPSPPPPTISAIPVYSHHGNRSPSPRDIQPPPPPPHTPPAARLLCVASAASSGRDSLHGGGVTLNKEPLQGRRLHTISVYVSRMLTVREMLLFTAEFRLPCALSSERKRARVDQLGLFYAANTIIGNGGHHGTSSAAAACTRCVLAIGWRPEWRFKWKPLDDIDGEKRSAHFPMVLVQMPMYNELEVHKLLAAACELQWSKDRIIVQVVDDSTYPFIKVTCLS</sequence>
<name>A0A804LQ87_MAIZE</name>
<dbReference type="PANTHER" id="PTHR32044:SF12">
    <property type="entry name" value="GLUCOMANNAN 4-BETA-MANNOSYLTRANSFERASE 7-RELATED"/>
    <property type="match status" value="1"/>
</dbReference>
<dbReference type="Gene3D" id="3.90.550.10">
    <property type="entry name" value="Spore Coat Polysaccharide Biosynthesis Protein SpsA, Chain A"/>
    <property type="match status" value="1"/>
</dbReference>
<keyword evidence="2" id="KW-0328">Glycosyltransferase</keyword>
<protein>
    <submittedName>
        <fullName evidence="9">Uncharacterized protein</fullName>
    </submittedName>
</protein>
<evidence type="ECO:0000256" key="3">
    <source>
        <dbReference type="ARBA" id="ARBA00022679"/>
    </source>
</evidence>
<dbReference type="EnsemblPlants" id="Zm00001eb028080_T001">
    <property type="protein sequence ID" value="Zm00001eb028080_P001"/>
    <property type="gene ID" value="Zm00001eb028080"/>
</dbReference>
<evidence type="ECO:0000313" key="10">
    <source>
        <dbReference type="Proteomes" id="UP000007305"/>
    </source>
</evidence>
<feature type="region of interest" description="Disordered" evidence="8">
    <location>
        <begin position="88"/>
        <end position="133"/>
    </location>
</feature>
<comment type="subcellular location">
    <subcellularLocation>
        <location evidence="1">Golgi apparatus membrane</location>
    </subcellularLocation>
</comment>
<evidence type="ECO:0000256" key="4">
    <source>
        <dbReference type="ARBA" id="ARBA00022692"/>
    </source>
</evidence>
<evidence type="ECO:0000256" key="1">
    <source>
        <dbReference type="ARBA" id="ARBA00004394"/>
    </source>
</evidence>